<keyword evidence="1" id="KW-1133">Transmembrane helix</keyword>
<accession>A0AAV0ZIU0</accession>
<name>A0AAV0ZIU0_VICFA</name>
<dbReference type="EMBL" id="OX451737">
    <property type="protein sequence ID" value="CAI8597473.1"/>
    <property type="molecule type" value="Genomic_DNA"/>
</dbReference>
<dbReference type="InterPro" id="IPR036322">
    <property type="entry name" value="WD40_repeat_dom_sf"/>
</dbReference>
<evidence type="ECO:0000256" key="1">
    <source>
        <dbReference type="SAM" id="Phobius"/>
    </source>
</evidence>
<gene>
    <name evidence="2" type="ORF">VFH_II083360</name>
</gene>
<feature type="transmembrane region" description="Helical" evidence="1">
    <location>
        <begin position="115"/>
        <end position="134"/>
    </location>
</feature>
<dbReference type="AlphaFoldDB" id="A0AAV0ZIU0"/>
<dbReference type="SUPFAM" id="SSF50978">
    <property type="entry name" value="WD40 repeat-like"/>
    <property type="match status" value="1"/>
</dbReference>
<sequence length="176" mass="20045">MIQTEWWRRSRSETLMKTYDFGGICGRNILRGPEHKPGMAATYFFSTMERLRLIVDNLKVGGHPFFIKNEKIMATAGHDNKVFIWKIDTFNNYVAEETHSLLITDVRFRPGSTKFVTSFFDISVLNMVVVDMFQGHPIDEKKLEEDVADTLPHVFGGVLLGCLVVCFFCQGCVLVG</sequence>
<keyword evidence="1" id="KW-0472">Membrane</keyword>
<dbReference type="InterPro" id="IPR015943">
    <property type="entry name" value="WD40/YVTN_repeat-like_dom_sf"/>
</dbReference>
<dbReference type="PANTHER" id="PTHR44376">
    <property type="entry name" value="TRANSCRIPTIONAL REGULATOR OF FILAMENTOUS GROWTH FLO8"/>
    <property type="match status" value="1"/>
</dbReference>
<evidence type="ECO:0000313" key="3">
    <source>
        <dbReference type="Proteomes" id="UP001157006"/>
    </source>
</evidence>
<organism evidence="2 3">
    <name type="scientific">Vicia faba</name>
    <name type="common">Broad bean</name>
    <name type="synonym">Faba vulgaris</name>
    <dbReference type="NCBI Taxonomy" id="3906"/>
    <lineage>
        <taxon>Eukaryota</taxon>
        <taxon>Viridiplantae</taxon>
        <taxon>Streptophyta</taxon>
        <taxon>Embryophyta</taxon>
        <taxon>Tracheophyta</taxon>
        <taxon>Spermatophyta</taxon>
        <taxon>Magnoliopsida</taxon>
        <taxon>eudicotyledons</taxon>
        <taxon>Gunneridae</taxon>
        <taxon>Pentapetalae</taxon>
        <taxon>rosids</taxon>
        <taxon>fabids</taxon>
        <taxon>Fabales</taxon>
        <taxon>Fabaceae</taxon>
        <taxon>Papilionoideae</taxon>
        <taxon>50 kb inversion clade</taxon>
        <taxon>NPAAA clade</taxon>
        <taxon>Hologalegina</taxon>
        <taxon>IRL clade</taxon>
        <taxon>Fabeae</taxon>
        <taxon>Vicia</taxon>
    </lineage>
</organism>
<dbReference type="GO" id="GO:0003714">
    <property type="term" value="F:transcription corepressor activity"/>
    <property type="evidence" value="ECO:0007669"/>
    <property type="project" value="InterPro"/>
</dbReference>
<keyword evidence="1" id="KW-0812">Transmembrane</keyword>
<dbReference type="PANTHER" id="PTHR44376:SF8">
    <property type="entry name" value="TRANSCRIPTIONAL COREPRESSOR LEUNIG-LIKE"/>
    <property type="match status" value="1"/>
</dbReference>
<feature type="transmembrane region" description="Helical" evidence="1">
    <location>
        <begin position="154"/>
        <end position="175"/>
    </location>
</feature>
<evidence type="ECO:0000313" key="2">
    <source>
        <dbReference type="EMBL" id="CAI8597473.1"/>
    </source>
</evidence>
<keyword evidence="3" id="KW-1185">Reference proteome</keyword>
<reference evidence="2 3" key="1">
    <citation type="submission" date="2023-01" db="EMBL/GenBank/DDBJ databases">
        <authorList>
            <person name="Kreplak J."/>
        </authorList>
    </citation>
    <scope>NUCLEOTIDE SEQUENCE [LARGE SCALE GENOMIC DNA]</scope>
</reference>
<dbReference type="InterPro" id="IPR044716">
    <property type="entry name" value="LEUNIG-like"/>
</dbReference>
<proteinExistence type="predicted"/>
<dbReference type="Gene3D" id="2.130.10.10">
    <property type="entry name" value="YVTN repeat-like/Quinoprotein amine dehydrogenase"/>
    <property type="match status" value="1"/>
</dbReference>
<dbReference type="Proteomes" id="UP001157006">
    <property type="component" value="Chromosome 2"/>
</dbReference>
<protein>
    <submittedName>
        <fullName evidence="2">Uncharacterized protein</fullName>
    </submittedName>
</protein>